<keyword evidence="3 8" id="KW-0597">Phosphoprotein</keyword>
<dbReference type="Pfam" id="PF02518">
    <property type="entry name" value="HATPase_c"/>
    <property type="match status" value="1"/>
</dbReference>
<dbReference type="Gene3D" id="3.30.565.10">
    <property type="entry name" value="Histidine kinase-like ATPase, C-terminal domain"/>
    <property type="match status" value="1"/>
</dbReference>
<evidence type="ECO:0000256" key="1">
    <source>
        <dbReference type="ARBA" id="ARBA00000085"/>
    </source>
</evidence>
<keyword evidence="7" id="KW-0804">Transcription</keyword>
<evidence type="ECO:0000313" key="13">
    <source>
        <dbReference type="EMBL" id="MBJ7881549.1"/>
    </source>
</evidence>
<sequence>MNNNKFYNIVILSFMLNKHLIVLLFTLFSINCLIAQEKNLRFSQKFNISDGLAHNGVTSMYEDSRGFLWFGTYDGISKYDGYEFRTYKNSIDEDFLTSNRVRSINEDNHGNLWIGTDEGITVFNFLSEKFTKIHLNKISGKKINGPIIRKILIDKESDLVLCLTEGYGVLVFTKDFEFLGQFKPSQKIYPNDVSFFDGIHLDETSFLFSTSSGLLLFDITDKTFKSILNNEINYANSIIAIDEKTLLVSLSKGVSMIKYDANLEAKTFKIVYEGLENYKFNDLLLDKQGNLWLSELNDGVFKIDDLELIRNKKQFELENFNDNLKILRGSFLMTTKENDCWFATFNKGVYKINNNINPFKSYNIKMDYKFGLRSNSVTHIAPIGQDHVYVSATLGGLALFNTKSGTFKPLPFNLPDKADLNVEAVYTDSKKNIYIYIVGESTIYRKKPGTDDFEKIPLKNLLSSTSPGIRSFTEDARGNIWIGAFNDVYKISINEVNKVVKVESLNDNPYFKNKKISLARRIYADPIFDFIWIGADSDGLFRITNKKDTVIEELVIDQFLKDKHNQFSISSNFVSSMIRLPNDDMWIGTEGGGICKVIDSDSNPKFIPFTEKNGLSNNVVKNILYDDEYNLWITTNIGLNKFNTRENKFRKFNSTDGLPFEDFWFAAEKLDNGTMILSGLDGFCYFNPKDIHTTEKLPKLEFENLKILNKIIVPGDTINGRVLLNRSLTYVDEIELTHNENAFSLDLTSLHFANNKNHFIKYKLLPINQDWIEVPSNQRTINYSGLRPDEYELIAIASNSLNEWTVPKSLNIIIRPSIWNTNLAYIIYTFLGAFLAYVIISFILKIQSLNYKVKIEQLEIDNVKEVNEAKLRFFSNISHEIKTPLTLISEPINMLLERFKGNPDIGEKLVLMERQSKKIHHLIEQVQDFRRSDVNALKMNYSRFSFNSFVEDIVEDFKLLAKNDNKNLEVIGEKSIIVVSGDKDKMEKIFNNLLSNAFKFTKASDTIKIKYKSDGKDLIVSIIDSGMGIDSIDLEHVFERFYQSHKQQNVHIQGSGIGLAFSKKLVEMHYGFIEATSTLNYGTTISIRLPIVRELLEKEVIEDIKLPKEKEIVVDNHFFKEASINDITTNGDFSEALIFYAEDNSEMRHFVAEILSKFFRIKSFRNGQECYDALEDEWPDIVISDVQMPELNGLDLCINIKSDLKTSHIPVILLTALTNIEDHLRGIRDGADAYIKKPFNVQHLVTNIEALLTNRKQLRERYQIGIPLTKENNKNNRNDNAFLEKLYSLIEENLDNHNFDLNNLTKELYLNRTHFYQKVKELTNQTPFELLKNYRLKKAGDYLLENKYSVNEVYMMTGFKSRTHFTKIFKEKFGVSPSKYEGESSATS</sequence>
<keyword evidence="9" id="KW-0472">Membrane</keyword>
<dbReference type="Gene3D" id="1.10.10.60">
    <property type="entry name" value="Homeodomain-like"/>
    <property type="match status" value="1"/>
</dbReference>
<dbReference type="InterPro" id="IPR004358">
    <property type="entry name" value="Sig_transdc_His_kin-like_C"/>
</dbReference>
<dbReference type="InterPro" id="IPR036097">
    <property type="entry name" value="HisK_dim/P_sf"/>
</dbReference>
<dbReference type="Gene3D" id="2.130.10.10">
    <property type="entry name" value="YVTN repeat-like/Quinoprotein amine dehydrogenase"/>
    <property type="match status" value="2"/>
</dbReference>
<dbReference type="InterPro" id="IPR011110">
    <property type="entry name" value="Reg_prop"/>
</dbReference>
<keyword evidence="4" id="KW-0808">Transferase</keyword>
<gene>
    <name evidence="13" type="ORF">JEM65_12975</name>
</gene>
<dbReference type="PROSITE" id="PS50110">
    <property type="entry name" value="RESPONSE_REGULATORY"/>
    <property type="match status" value="1"/>
</dbReference>
<organism evidence="13 14">
    <name type="scientific">Gelidibacter salicanalis</name>
    <dbReference type="NCBI Taxonomy" id="291193"/>
    <lineage>
        <taxon>Bacteria</taxon>
        <taxon>Pseudomonadati</taxon>
        <taxon>Bacteroidota</taxon>
        <taxon>Flavobacteriia</taxon>
        <taxon>Flavobacteriales</taxon>
        <taxon>Flavobacteriaceae</taxon>
        <taxon>Gelidibacter</taxon>
    </lineage>
</organism>
<evidence type="ECO:0000256" key="5">
    <source>
        <dbReference type="ARBA" id="ARBA00022777"/>
    </source>
</evidence>
<dbReference type="SMART" id="SM00342">
    <property type="entry name" value="HTH_ARAC"/>
    <property type="match status" value="1"/>
</dbReference>
<dbReference type="InterPro" id="IPR013783">
    <property type="entry name" value="Ig-like_fold"/>
</dbReference>
<feature type="domain" description="HTH araC/xylS-type" evidence="10">
    <location>
        <begin position="1284"/>
        <end position="1383"/>
    </location>
</feature>
<keyword evidence="9" id="KW-1133">Transmembrane helix</keyword>
<dbReference type="SUPFAM" id="SSF52172">
    <property type="entry name" value="CheY-like"/>
    <property type="match status" value="1"/>
</dbReference>
<dbReference type="PANTHER" id="PTHR43547">
    <property type="entry name" value="TWO-COMPONENT HISTIDINE KINASE"/>
    <property type="match status" value="1"/>
</dbReference>
<dbReference type="Gene3D" id="2.60.40.10">
    <property type="entry name" value="Immunoglobulins"/>
    <property type="match status" value="1"/>
</dbReference>
<dbReference type="PANTHER" id="PTHR43547:SF2">
    <property type="entry name" value="HYBRID SIGNAL TRANSDUCTION HISTIDINE KINASE C"/>
    <property type="match status" value="1"/>
</dbReference>
<dbReference type="SUPFAM" id="SSF46689">
    <property type="entry name" value="Homeodomain-like"/>
    <property type="match status" value="1"/>
</dbReference>
<dbReference type="CDD" id="cd00156">
    <property type="entry name" value="REC"/>
    <property type="match status" value="1"/>
</dbReference>
<keyword evidence="6" id="KW-0805">Transcription regulation</keyword>
<dbReference type="Gene3D" id="3.40.50.2300">
    <property type="match status" value="1"/>
</dbReference>
<dbReference type="InterPro" id="IPR003594">
    <property type="entry name" value="HATPase_dom"/>
</dbReference>
<dbReference type="InterPro" id="IPR036890">
    <property type="entry name" value="HATPase_C_sf"/>
</dbReference>
<dbReference type="InterPro" id="IPR015943">
    <property type="entry name" value="WD40/YVTN_repeat-like_dom_sf"/>
</dbReference>
<comment type="caution">
    <text evidence="13">The sequence shown here is derived from an EMBL/GenBank/DDBJ whole genome shotgun (WGS) entry which is preliminary data.</text>
</comment>
<dbReference type="PRINTS" id="PR00344">
    <property type="entry name" value="BCTRLSENSOR"/>
</dbReference>
<protein>
    <recommendedName>
        <fullName evidence="2">histidine kinase</fullName>
        <ecNumber evidence="2">2.7.13.3</ecNumber>
    </recommendedName>
</protein>
<dbReference type="InterPro" id="IPR018060">
    <property type="entry name" value="HTH_AraC"/>
</dbReference>
<keyword evidence="5" id="KW-0418">Kinase</keyword>
<dbReference type="Pfam" id="PF07494">
    <property type="entry name" value="Reg_prop"/>
    <property type="match status" value="2"/>
</dbReference>
<feature type="modified residue" description="4-aspartylphosphate" evidence="8">
    <location>
        <position position="1185"/>
    </location>
</feature>
<keyword evidence="9" id="KW-0812">Transmembrane</keyword>
<evidence type="ECO:0000256" key="2">
    <source>
        <dbReference type="ARBA" id="ARBA00012438"/>
    </source>
</evidence>
<evidence type="ECO:0000256" key="3">
    <source>
        <dbReference type="ARBA" id="ARBA00022553"/>
    </source>
</evidence>
<dbReference type="PROSITE" id="PS50109">
    <property type="entry name" value="HIS_KIN"/>
    <property type="match status" value="1"/>
</dbReference>
<evidence type="ECO:0000256" key="7">
    <source>
        <dbReference type="ARBA" id="ARBA00023163"/>
    </source>
</evidence>
<dbReference type="FunFam" id="3.30.565.10:FF:000006">
    <property type="entry name" value="Sensor histidine kinase WalK"/>
    <property type="match status" value="1"/>
</dbReference>
<dbReference type="InterPro" id="IPR009057">
    <property type="entry name" value="Homeodomain-like_sf"/>
</dbReference>
<dbReference type="EC" id="2.7.13.3" evidence="2"/>
<feature type="domain" description="Response regulatory" evidence="12">
    <location>
        <begin position="1137"/>
        <end position="1252"/>
    </location>
</feature>
<dbReference type="InterPro" id="IPR003661">
    <property type="entry name" value="HisK_dim/P_dom"/>
</dbReference>
<evidence type="ECO:0000259" key="10">
    <source>
        <dbReference type="PROSITE" id="PS01124"/>
    </source>
</evidence>
<dbReference type="InterPro" id="IPR001789">
    <property type="entry name" value="Sig_transdc_resp-reg_receiver"/>
</dbReference>
<dbReference type="InterPro" id="IPR011006">
    <property type="entry name" value="CheY-like_superfamily"/>
</dbReference>
<evidence type="ECO:0000313" key="14">
    <source>
        <dbReference type="Proteomes" id="UP000662373"/>
    </source>
</evidence>
<dbReference type="Pfam" id="PF00072">
    <property type="entry name" value="Response_reg"/>
    <property type="match status" value="1"/>
</dbReference>
<feature type="transmembrane region" description="Helical" evidence="9">
    <location>
        <begin position="823"/>
        <end position="844"/>
    </location>
</feature>
<dbReference type="SMART" id="SM00387">
    <property type="entry name" value="HATPase_c"/>
    <property type="match status" value="1"/>
</dbReference>
<dbReference type="CDD" id="cd00082">
    <property type="entry name" value="HisKA"/>
    <property type="match status" value="1"/>
</dbReference>
<reference evidence="13 14" key="1">
    <citation type="submission" date="2020-09" db="EMBL/GenBank/DDBJ databases">
        <title>Draft genome of Gelidibacter salicanalis PAMC21136.</title>
        <authorList>
            <person name="Park H."/>
        </authorList>
    </citation>
    <scope>NUCLEOTIDE SEQUENCE [LARGE SCALE GENOMIC DNA]</scope>
    <source>
        <strain evidence="13 14">PAMC21136</strain>
    </source>
</reference>
<dbReference type="Pfam" id="PF12833">
    <property type="entry name" value="HTH_18"/>
    <property type="match status" value="1"/>
</dbReference>
<evidence type="ECO:0000256" key="6">
    <source>
        <dbReference type="ARBA" id="ARBA00023015"/>
    </source>
</evidence>
<dbReference type="SMART" id="SM00388">
    <property type="entry name" value="HisKA"/>
    <property type="match status" value="1"/>
</dbReference>
<dbReference type="GO" id="GO:0003700">
    <property type="term" value="F:DNA-binding transcription factor activity"/>
    <property type="evidence" value="ECO:0007669"/>
    <property type="project" value="InterPro"/>
</dbReference>
<dbReference type="SUPFAM" id="SSF47384">
    <property type="entry name" value="Homodimeric domain of signal transducing histidine kinase"/>
    <property type="match status" value="1"/>
</dbReference>
<feature type="domain" description="Histidine kinase" evidence="11">
    <location>
        <begin position="876"/>
        <end position="1093"/>
    </location>
</feature>
<dbReference type="SMART" id="SM00448">
    <property type="entry name" value="REC"/>
    <property type="match status" value="1"/>
</dbReference>
<keyword evidence="14" id="KW-1185">Reference proteome</keyword>
<dbReference type="GO" id="GO:0043565">
    <property type="term" value="F:sequence-specific DNA binding"/>
    <property type="evidence" value="ECO:0007669"/>
    <property type="project" value="InterPro"/>
</dbReference>
<dbReference type="GO" id="GO:0000155">
    <property type="term" value="F:phosphorelay sensor kinase activity"/>
    <property type="evidence" value="ECO:0007669"/>
    <property type="project" value="InterPro"/>
</dbReference>
<dbReference type="SUPFAM" id="SSF63829">
    <property type="entry name" value="Calcium-dependent phosphotriesterase"/>
    <property type="match status" value="2"/>
</dbReference>
<dbReference type="Pfam" id="PF00512">
    <property type="entry name" value="HisKA"/>
    <property type="match status" value="1"/>
</dbReference>
<evidence type="ECO:0000259" key="11">
    <source>
        <dbReference type="PROSITE" id="PS50109"/>
    </source>
</evidence>
<dbReference type="Proteomes" id="UP000662373">
    <property type="component" value="Unassembled WGS sequence"/>
</dbReference>
<dbReference type="EMBL" id="JAEHJZ010000032">
    <property type="protein sequence ID" value="MBJ7881549.1"/>
    <property type="molecule type" value="Genomic_DNA"/>
</dbReference>
<name>A0A934NJK9_9FLAO</name>
<dbReference type="SUPFAM" id="SSF55874">
    <property type="entry name" value="ATPase domain of HSP90 chaperone/DNA topoisomerase II/histidine kinase"/>
    <property type="match status" value="1"/>
</dbReference>
<evidence type="ECO:0000256" key="9">
    <source>
        <dbReference type="SAM" id="Phobius"/>
    </source>
</evidence>
<dbReference type="PROSITE" id="PS01124">
    <property type="entry name" value="HTH_ARAC_FAMILY_2"/>
    <property type="match status" value="1"/>
</dbReference>
<evidence type="ECO:0000256" key="8">
    <source>
        <dbReference type="PROSITE-ProRule" id="PRU00169"/>
    </source>
</evidence>
<evidence type="ECO:0000256" key="4">
    <source>
        <dbReference type="ARBA" id="ARBA00022679"/>
    </source>
</evidence>
<dbReference type="InterPro" id="IPR005467">
    <property type="entry name" value="His_kinase_dom"/>
</dbReference>
<accession>A0A934NJK9</accession>
<dbReference type="RefSeq" id="WP_199600203.1">
    <property type="nucleotide sequence ID" value="NZ_JAEHJZ010000032.1"/>
</dbReference>
<comment type="catalytic activity">
    <reaction evidence="1">
        <text>ATP + protein L-histidine = ADP + protein N-phospho-L-histidine.</text>
        <dbReference type="EC" id="2.7.13.3"/>
    </reaction>
</comment>
<proteinExistence type="predicted"/>
<evidence type="ECO:0000259" key="12">
    <source>
        <dbReference type="PROSITE" id="PS50110"/>
    </source>
</evidence>
<dbReference type="Gene3D" id="1.10.287.130">
    <property type="match status" value="1"/>
</dbReference>